<evidence type="ECO:0000313" key="1">
    <source>
        <dbReference type="EMBL" id="JAH84943.1"/>
    </source>
</evidence>
<protein>
    <submittedName>
        <fullName evidence="1">Uncharacterized protein</fullName>
    </submittedName>
</protein>
<organism evidence="1">
    <name type="scientific">Anguilla anguilla</name>
    <name type="common">European freshwater eel</name>
    <name type="synonym">Muraena anguilla</name>
    <dbReference type="NCBI Taxonomy" id="7936"/>
    <lineage>
        <taxon>Eukaryota</taxon>
        <taxon>Metazoa</taxon>
        <taxon>Chordata</taxon>
        <taxon>Craniata</taxon>
        <taxon>Vertebrata</taxon>
        <taxon>Euteleostomi</taxon>
        <taxon>Actinopterygii</taxon>
        <taxon>Neopterygii</taxon>
        <taxon>Teleostei</taxon>
        <taxon>Anguilliformes</taxon>
        <taxon>Anguillidae</taxon>
        <taxon>Anguilla</taxon>
    </lineage>
</organism>
<sequence length="34" mass="4001">MSRCFPLFCLYCLYFQNLGTVQKGDYHNSSYSDV</sequence>
<reference evidence="1" key="1">
    <citation type="submission" date="2014-11" db="EMBL/GenBank/DDBJ databases">
        <authorList>
            <person name="Amaro Gonzalez C."/>
        </authorList>
    </citation>
    <scope>NUCLEOTIDE SEQUENCE</scope>
</reference>
<accession>A0A0E9W644</accession>
<proteinExistence type="predicted"/>
<name>A0A0E9W644_ANGAN</name>
<dbReference type="AlphaFoldDB" id="A0A0E9W644"/>
<dbReference type="EMBL" id="GBXM01023634">
    <property type="protein sequence ID" value="JAH84943.1"/>
    <property type="molecule type" value="Transcribed_RNA"/>
</dbReference>
<reference evidence="1" key="2">
    <citation type="journal article" date="2015" name="Fish Shellfish Immunol.">
        <title>Early steps in the European eel (Anguilla anguilla)-Vibrio vulnificus interaction in the gills: Role of the RtxA13 toxin.</title>
        <authorList>
            <person name="Callol A."/>
            <person name="Pajuelo D."/>
            <person name="Ebbesson L."/>
            <person name="Teles M."/>
            <person name="MacKenzie S."/>
            <person name="Amaro C."/>
        </authorList>
    </citation>
    <scope>NUCLEOTIDE SEQUENCE</scope>
</reference>